<keyword evidence="5" id="KW-1185">Reference proteome</keyword>
<accession>A0A8S3X5Z5</accession>
<dbReference type="PROSITE" id="PS51031">
    <property type="entry name" value="BESS"/>
    <property type="match status" value="1"/>
</dbReference>
<dbReference type="AlphaFoldDB" id="A0A8S3X5Z5"/>
<dbReference type="GO" id="GO:0003677">
    <property type="term" value="F:DNA binding"/>
    <property type="evidence" value="ECO:0007669"/>
    <property type="project" value="InterPro"/>
</dbReference>
<dbReference type="EMBL" id="CAJQZP010000945">
    <property type="protein sequence ID" value="CAG5001679.1"/>
    <property type="molecule type" value="Genomic_DNA"/>
</dbReference>
<evidence type="ECO:0000313" key="5">
    <source>
        <dbReference type="Proteomes" id="UP000691718"/>
    </source>
</evidence>
<feature type="region of interest" description="Disordered" evidence="2">
    <location>
        <begin position="129"/>
        <end position="154"/>
    </location>
</feature>
<reference evidence="4" key="1">
    <citation type="submission" date="2021-04" db="EMBL/GenBank/DDBJ databases">
        <authorList>
            <person name="Tunstrom K."/>
        </authorList>
    </citation>
    <scope>NUCLEOTIDE SEQUENCE</scope>
</reference>
<dbReference type="GO" id="GO:0005634">
    <property type="term" value="C:nucleus"/>
    <property type="evidence" value="ECO:0007669"/>
    <property type="project" value="UniProtKB-SubCell"/>
</dbReference>
<organism evidence="4 5">
    <name type="scientific">Parnassius apollo</name>
    <name type="common">Apollo butterfly</name>
    <name type="synonym">Papilio apollo</name>
    <dbReference type="NCBI Taxonomy" id="110799"/>
    <lineage>
        <taxon>Eukaryota</taxon>
        <taxon>Metazoa</taxon>
        <taxon>Ecdysozoa</taxon>
        <taxon>Arthropoda</taxon>
        <taxon>Hexapoda</taxon>
        <taxon>Insecta</taxon>
        <taxon>Pterygota</taxon>
        <taxon>Neoptera</taxon>
        <taxon>Endopterygota</taxon>
        <taxon>Lepidoptera</taxon>
        <taxon>Glossata</taxon>
        <taxon>Ditrysia</taxon>
        <taxon>Papilionoidea</taxon>
        <taxon>Papilionidae</taxon>
        <taxon>Parnassiinae</taxon>
        <taxon>Parnassini</taxon>
        <taxon>Parnassius</taxon>
        <taxon>Parnassius</taxon>
    </lineage>
</organism>
<feature type="region of interest" description="Disordered" evidence="2">
    <location>
        <begin position="1"/>
        <end position="52"/>
    </location>
</feature>
<comment type="caution">
    <text evidence="4">The sequence shown here is derived from an EMBL/GenBank/DDBJ whole genome shotgun (WGS) entry which is preliminary data.</text>
</comment>
<evidence type="ECO:0000256" key="1">
    <source>
        <dbReference type="PROSITE-ProRule" id="PRU00371"/>
    </source>
</evidence>
<dbReference type="Proteomes" id="UP000691718">
    <property type="component" value="Unassembled WGS sequence"/>
</dbReference>
<dbReference type="InterPro" id="IPR004210">
    <property type="entry name" value="BESS_motif"/>
</dbReference>
<evidence type="ECO:0000256" key="2">
    <source>
        <dbReference type="SAM" id="MobiDB-lite"/>
    </source>
</evidence>
<name>A0A8S3X5Z5_PARAO</name>
<proteinExistence type="predicted"/>
<protein>
    <submittedName>
        <fullName evidence="4">(apollo) hypothetical protein</fullName>
    </submittedName>
</protein>
<feature type="compositionally biased region" description="Polar residues" evidence="2">
    <location>
        <begin position="25"/>
        <end position="35"/>
    </location>
</feature>
<dbReference type="OrthoDB" id="8881252at2759"/>
<evidence type="ECO:0000313" key="4">
    <source>
        <dbReference type="EMBL" id="CAG5001679.1"/>
    </source>
</evidence>
<comment type="subcellular location">
    <subcellularLocation>
        <location evidence="1">Nucleus</location>
    </subcellularLocation>
</comment>
<sequence length="204" mass="23082">MINYLLIQDKPAEHHSQQESDSQSTENNLSQSTEKNLSELPRPNKRPRINQKDEMVSEALSIMKNISERQNASKILEKDEDGLFGDYIAAQLRKMERSTKAIVRHRINNIIFEAETGIRADMFSDFSRPSSTHSHPGYYSASRPSSTHSHPGYYSAAPTNYSTSVYSAQSHETVSPPKTFEEDISPLTRNSTQHIEDILTSLNP</sequence>
<keyword evidence="1" id="KW-0539">Nucleus</keyword>
<evidence type="ECO:0000259" key="3">
    <source>
        <dbReference type="PROSITE" id="PS51031"/>
    </source>
</evidence>
<gene>
    <name evidence="4" type="ORF">PAPOLLO_LOCUS13961</name>
</gene>
<feature type="domain" description="BESS" evidence="3">
    <location>
        <begin position="78"/>
        <end position="117"/>
    </location>
</feature>